<proteinExistence type="predicted"/>
<evidence type="ECO:0000259" key="6">
    <source>
        <dbReference type="Pfam" id="PF04055"/>
    </source>
</evidence>
<comment type="cofactor">
    <cofactor evidence="1">
        <name>[4Fe-4S] cluster</name>
        <dbReference type="ChEBI" id="CHEBI:49883"/>
    </cofactor>
</comment>
<dbReference type="InterPro" id="IPR007197">
    <property type="entry name" value="rSAM"/>
</dbReference>
<keyword evidence="4" id="KW-0408">Iron</keyword>
<keyword evidence="5" id="KW-0411">Iron-sulfur</keyword>
<keyword evidence="2" id="KW-0949">S-adenosyl-L-methionine</keyword>
<protein>
    <recommendedName>
        <fullName evidence="6">Radical SAM core domain-containing protein</fullName>
    </recommendedName>
</protein>
<evidence type="ECO:0000256" key="3">
    <source>
        <dbReference type="ARBA" id="ARBA00022723"/>
    </source>
</evidence>
<organism evidence="7 8">
    <name type="scientific">Carboxylicivirga mesophila</name>
    <dbReference type="NCBI Taxonomy" id="1166478"/>
    <lineage>
        <taxon>Bacteria</taxon>
        <taxon>Pseudomonadati</taxon>
        <taxon>Bacteroidota</taxon>
        <taxon>Bacteroidia</taxon>
        <taxon>Marinilabiliales</taxon>
        <taxon>Marinilabiliaceae</taxon>
        <taxon>Carboxylicivirga</taxon>
    </lineage>
</organism>
<accession>A0ABS5K5R9</accession>
<reference evidence="7 8" key="1">
    <citation type="journal article" date="2014" name="Int. J. Syst. Evol. Microbiol.">
        <title>Carboxylicivirga gen. nov. in the family Marinilabiliaceae with two novel species, Carboxylicivirga mesophila sp. nov. and Carboxylicivirga taeanensis sp. nov., and reclassification of Cytophaga fermentans as Saccharicrinis fermentans gen. nov., comb. nov.</title>
        <authorList>
            <person name="Yang S.H."/>
            <person name="Seo H.S."/>
            <person name="Woo J.H."/>
            <person name="Oh H.M."/>
            <person name="Jang H."/>
            <person name="Lee J.H."/>
            <person name="Kim S.J."/>
            <person name="Kwon K.K."/>
        </authorList>
    </citation>
    <scope>NUCLEOTIDE SEQUENCE [LARGE SCALE GENOMIC DNA]</scope>
    <source>
        <strain evidence="7 8">JCM 18290</strain>
    </source>
</reference>
<gene>
    <name evidence="7" type="ORF">KEM09_02540</name>
</gene>
<dbReference type="EMBL" id="JAGUCN010000002">
    <property type="protein sequence ID" value="MBS2210257.1"/>
    <property type="molecule type" value="Genomic_DNA"/>
</dbReference>
<sequence length="636" mass="75684">MAGRKILLIEPNYKNKYPPIGLMKIATYHRNLGDEVRFFKGDLRDLVITEITKLLLDKLKDIDKNFSWENEYKNLYEYVKTGKGVIKYELLKHSESKALIERWLDYYKDEYRKKRYLNKPFWDRVYITTLFTFYWKITVETILFAKSLVNQNEDVFIGGILASLLPDKIEDATGIRPHVGLLDKPGILDSNDYVVDSLPLDYSILEEIDYKYPERDAYYGYMTRGCIRKCEFCAVPKLEPNFNSFISLDKYISGIRNDFGEKRNLLLLDNNVLASKDFPKIIDEIKKIGFEKDSMYVEPNSLDIAIENLKKGANDYAYVNVAFERFQYLLSRLKGEKQQWFYDLLDERKLLLRHTASKKEVLNIYPEVRELYEKYRNRIPKKRYVDFNQGVDARLLNEHNMELLSQIPIKPLRIAFDSMKYEKVYVKAIHLAAKHGIRHLSNYILYNEKDKPEELYQRLEINVLLSEELDLKIHSFPMKYHPIGVLDGIEWFKNRDYLGEYWNRKFIRSIQTILNATKGKIGVGKSFFYEAFGSDLKEFRELLYMPELYILHRLFFRELGYTSKWRDSFNSFKGTELIDLKEVIESNVFNNINGYSKNIKLKTFIDEYYLLSRDDIKDPKSKYYILKKKYDESKVK</sequence>
<dbReference type="PANTHER" id="PTHR43409">
    <property type="entry name" value="ANAEROBIC MAGNESIUM-PROTOPORPHYRIN IX MONOMETHYL ESTER CYCLASE-RELATED"/>
    <property type="match status" value="1"/>
</dbReference>
<dbReference type="Pfam" id="PF04055">
    <property type="entry name" value="Radical_SAM"/>
    <property type="match status" value="1"/>
</dbReference>
<dbReference type="Proteomes" id="UP000721861">
    <property type="component" value="Unassembled WGS sequence"/>
</dbReference>
<comment type="caution">
    <text evidence="7">The sequence shown here is derived from an EMBL/GenBank/DDBJ whole genome shotgun (WGS) entry which is preliminary data.</text>
</comment>
<dbReference type="RefSeq" id="WP_212225020.1">
    <property type="nucleotide sequence ID" value="NZ_JAGUCN010000002.1"/>
</dbReference>
<evidence type="ECO:0000256" key="2">
    <source>
        <dbReference type="ARBA" id="ARBA00022691"/>
    </source>
</evidence>
<name>A0ABS5K5R9_9BACT</name>
<evidence type="ECO:0000256" key="4">
    <source>
        <dbReference type="ARBA" id="ARBA00023004"/>
    </source>
</evidence>
<keyword evidence="3" id="KW-0479">Metal-binding</keyword>
<keyword evidence="8" id="KW-1185">Reference proteome</keyword>
<dbReference type="SUPFAM" id="SSF102114">
    <property type="entry name" value="Radical SAM enzymes"/>
    <property type="match status" value="1"/>
</dbReference>
<dbReference type="InterPro" id="IPR051198">
    <property type="entry name" value="BchE-like"/>
</dbReference>
<evidence type="ECO:0000313" key="8">
    <source>
        <dbReference type="Proteomes" id="UP000721861"/>
    </source>
</evidence>
<dbReference type="InterPro" id="IPR058240">
    <property type="entry name" value="rSAM_sf"/>
</dbReference>
<feature type="domain" description="Radical SAM core" evidence="6">
    <location>
        <begin position="222"/>
        <end position="321"/>
    </location>
</feature>
<evidence type="ECO:0000313" key="7">
    <source>
        <dbReference type="EMBL" id="MBS2210257.1"/>
    </source>
</evidence>
<dbReference type="SFLD" id="SFLDS00029">
    <property type="entry name" value="Radical_SAM"/>
    <property type="match status" value="1"/>
</dbReference>
<evidence type="ECO:0000256" key="5">
    <source>
        <dbReference type="ARBA" id="ARBA00023014"/>
    </source>
</evidence>
<evidence type="ECO:0000256" key="1">
    <source>
        <dbReference type="ARBA" id="ARBA00001966"/>
    </source>
</evidence>